<reference evidence="4" key="1">
    <citation type="submission" date="2015-07" db="EMBL/GenBank/DDBJ databases">
        <title>Draft Genome Sequences of Anaerolinea thermolimosa IMO-1, Bellilinea caldifistulae GOMI-1, Leptolinea tardivitalis YMTK-2, Levilinea saccharolytica KIBI-1,Longilinea arvoryzae KOME-1, Previously Described as Members of the Anaerolineaceae (Chloroflexi).</title>
        <authorList>
            <person name="Sekiguchi Y."/>
            <person name="Ohashi A."/>
            <person name="Matsuura N."/>
            <person name="Tourlousse M.D."/>
        </authorList>
    </citation>
    <scope>NUCLEOTIDE SEQUENCE [LARGE SCALE GENOMIC DNA]</scope>
    <source>
        <strain evidence="4">KOME-1</strain>
    </source>
</reference>
<dbReference type="Pfam" id="PF13180">
    <property type="entry name" value="PDZ_2"/>
    <property type="match status" value="1"/>
</dbReference>
<proteinExistence type="predicted"/>
<dbReference type="STRING" id="360412.LARV_02433"/>
<dbReference type="InterPro" id="IPR051201">
    <property type="entry name" value="Chloro_Bact_Ser_Proteases"/>
</dbReference>
<evidence type="ECO:0000259" key="3">
    <source>
        <dbReference type="PROSITE" id="PS50106"/>
    </source>
</evidence>
<sequence>MNTKQSASLLASFSDEMAGLVESAGESVFSVAARRRFPASGFAIADNLMITADHVIEQEDNILVGNAADNFSASLVGRDPQHDLALLKVEHIRMKPLTPASEPARVGSLTLALARPGRTIQASLGVLSSSGEWSFRREKGTRAILRAEVSAYPGFSGGPLIDVNGAVLGLNTSAISMGGLATLSMAFLQGAIDQLKTYGHVRQGYLGVRFQVVELGSEQVKLLAREQKTGLLVSGIEENSPAAKGKLQVGDILIGLGGEVVYSIETLQAILSGDRIGKVTSIELLRGGSVQMLEVEIGER</sequence>
<dbReference type="PROSITE" id="PS50106">
    <property type="entry name" value="PDZ"/>
    <property type="match status" value="1"/>
</dbReference>
<dbReference type="PANTHER" id="PTHR43343">
    <property type="entry name" value="PEPTIDASE S12"/>
    <property type="match status" value="1"/>
</dbReference>
<organism evidence="4">
    <name type="scientific">Longilinea arvoryzae</name>
    <dbReference type="NCBI Taxonomy" id="360412"/>
    <lineage>
        <taxon>Bacteria</taxon>
        <taxon>Bacillati</taxon>
        <taxon>Chloroflexota</taxon>
        <taxon>Anaerolineae</taxon>
        <taxon>Anaerolineales</taxon>
        <taxon>Anaerolineaceae</taxon>
        <taxon>Longilinea</taxon>
    </lineage>
</organism>
<keyword evidence="5" id="KW-1185">Reference proteome</keyword>
<dbReference type="EMBL" id="DF967972">
    <property type="protein sequence ID" value="GAP14659.1"/>
    <property type="molecule type" value="Genomic_DNA"/>
</dbReference>
<evidence type="ECO:0000256" key="1">
    <source>
        <dbReference type="ARBA" id="ARBA00022670"/>
    </source>
</evidence>
<dbReference type="InterPro" id="IPR001478">
    <property type="entry name" value="PDZ"/>
</dbReference>
<dbReference type="Pfam" id="PF13365">
    <property type="entry name" value="Trypsin_2"/>
    <property type="match status" value="1"/>
</dbReference>
<evidence type="ECO:0000313" key="4">
    <source>
        <dbReference type="EMBL" id="GAP14659.1"/>
    </source>
</evidence>
<dbReference type="Gene3D" id="2.30.42.10">
    <property type="match status" value="1"/>
</dbReference>
<dbReference type="InterPro" id="IPR001940">
    <property type="entry name" value="Peptidase_S1C"/>
</dbReference>
<dbReference type="RefSeq" id="WP_075073899.1">
    <property type="nucleotide sequence ID" value="NZ_DF967972.1"/>
</dbReference>
<dbReference type="SUPFAM" id="SSF50494">
    <property type="entry name" value="Trypsin-like serine proteases"/>
    <property type="match status" value="1"/>
</dbReference>
<dbReference type="PANTHER" id="PTHR43343:SF3">
    <property type="entry name" value="PROTEASE DO-LIKE 8, CHLOROPLASTIC"/>
    <property type="match status" value="1"/>
</dbReference>
<feature type="domain" description="PDZ" evidence="3">
    <location>
        <begin position="203"/>
        <end position="288"/>
    </location>
</feature>
<gene>
    <name evidence="4" type="ORF">LARV_02433</name>
</gene>
<dbReference type="SMART" id="SM00228">
    <property type="entry name" value="PDZ"/>
    <property type="match status" value="1"/>
</dbReference>
<dbReference type="InterPro" id="IPR036034">
    <property type="entry name" value="PDZ_sf"/>
</dbReference>
<dbReference type="AlphaFoldDB" id="A0A0S7BJA1"/>
<dbReference type="GO" id="GO:0006508">
    <property type="term" value="P:proteolysis"/>
    <property type="evidence" value="ECO:0007669"/>
    <property type="project" value="UniProtKB-KW"/>
</dbReference>
<dbReference type="PRINTS" id="PR00834">
    <property type="entry name" value="PROTEASES2C"/>
</dbReference>
<dbReference type="GO" id="GO:0004252">
    <property type="term" value="F:serine-type endopeptidase activity"/>
    <property type="evidence" value="ECO:0007669"/>
    <property type="project" value="InterPro"/>
</dbReference>
<dbReference type="Gene3D" id="2.40.10.120">
    <property type="match status" value="1"/>
</dbReference>
<keyword evidence="1 4" id="KW-0645">Protease</keyword>
<protein>
    <submittedName>
        <fullName evidence="4">Trypsin-like serine protease, typically periplasmic, contain C-terminal PDZ domain</fullName>
    </submittedName>
</protein>
<keyword evidence="2" id="KW-0378">Hydrolase</keyword>
<dbReference type="Proteomes" id="UP000055060">
    <property type="component" value="Unassembled WGS sequence"/>
</dbReference>
<accession>A0A0S7BJA1</accession>
<dbReference type="InterPro" id="IPR009003">
    <property type="entry name" value="Peptidase_S1_PA"/>
</dbReference>
<name>A0A0S7BJA1_9CHLR</name>
<dbReference type="SUPFAM" id="SSF50156">
    <property type="entry name" value="PDZ domain-like"/>
    <property type="match status" value="1"/>
</dbReference>
<evidence type="ECO:0000256" key="2">
    <source>
        <dbReference type="ARBA" id="ARBA00022801"/>
    </source>
</evidence>
<evidence type="ECO:0000313" key="5">
    <source>
        <dbReference type="Proteomes" id="UP000055060"/>
    </source>
</evidence>
<dbReference type="OrthoDB" id="9792183at2"/>